<gene>
    <name evidence="1" type="ORF">QYM36_018135</name>
</gene>
<accession>A0AA88L0R2</accession>
<dbReference type="Proteomes" id="UP001187531">
    <property type="component" value="Unassembled WGS sequence"/>
</dbReference>
<dbReference type="AlphaFoldDB" id="A0AA88L0R2"/>
<evidence type="ECO:0000313" key="1">
    <source>
        <dbReference type="EMBL" id="KAK2703410.1"/>
    </source>
</evidence>
<evidence type="ECO:0008006" key="3">
    <source>
        <dbReference type="Google" id="ProtNLM"/>
    </source>
</evidence>
<protein>
    <recommendedName>
        <fullName evidence="3">Reverse transcriptase domain-containing protein</fullName>
    </recommendedName>
</protein>
<organism evidence="1 2">
    <name type="scientific">Artemia franciscana</name>
    <name type="common">Brine shrimp</name>
    <name type="synonym">Artemia sanfranciscana</name>
    <dbReference type="NCBI Taxonomy" id="6661"/>
    <lineage>
        <taxon>Eukaryota</taxon>
        <taxon>Metazoa</taxon>
        <taxon>Ecdysozoa</taxon>
        <taxon>Arthropoda</taxon>
        <taxon>Crustacea</taxon>
        <taxon>Branchiopoda</taxon>
        <taxon>Anostraca</taxon>
        <taxon>Artemiidae</taxon>
        <taxon>Artemia</taxon>
    </lineage>
</organism>
<evidence type="ECO:0000313" key="2">
    <source>
        <dbReference type="Proteomes" id="UP001187531"/>
    </source>
</evidence>
<name>A0AA88L0R2_ARTSF</name>
<dbReference type="EMBL" id="JAVRJZ010000102">
    <property type="protein sequence ID" value="KAK2703410.1"/>
    <property type="molecule type" value="Genomic_DNA"/>
</dbReference>
<sequence length="115" mass="12825">MLLDFVSAFDSVTRKNLWQITVEDETETFSLESDVKDGCILPSVLFNYCIDWILERALSCFDGDAMGLGIHVSDLEYVDDIEALVVDPATAHAHFPQLLGMKIETAKTKVIDISI</sequence>
<proteinExistence type="predicted"/>
<keyword evidence="2" id="KW-1185">Reference proteome</keyword>
<comment type="caution">
    <text evidence="1">The sequence shown here is derived from an EMBL/GenBank/DDBJ whole genome shotgun (WGS) entry which is preliminary data.</text>
</comment>
<reference evidence="1" key="1">
    <citation type="submission" date="2023-07" db="EMBL/GenBank/DDBJ databases">
        <title>Chromosome-level genome assembly of Artemia franciscana.</title>
        <authorList>
            <person name="Jo E."/>
        </authorList>
    </citation>
    <scope>NUCLEOTIDE SEQUENCE</scope>
    <source>
        <tissue evidence="1">Whole body</tissue>
    </source>
</reference>